<keyword evidence="6" id="KW-1185">Reference proteome</keyword>
<feature type="domain" description="Eukaryotic translation initiation factor 3 subunit C N-terminal" evidence="4">
    <location>
        <begin position="310"/>
        <end position="458"/>
    </location>
</feature>
<protein>
    <submittedName>
        <fullName evidence="5">Eukaryotic translation initiation factor 3 subunit C like protein</fullName>
    </submittedName>
</protein>
<evidence type="ECO:0000259" key="4">
    <source>
        <dbReference type="Pfam" id="PF05470"/>
    </source>
</evidence>
<accession>A0ABQ5K9M9</accession>
<evidence type="ECO:0000256" key="3">
    <source>
        <dbReference type="ARBA" id="ARBA00022917"/>
    </source>
</evidence>
<keyword evidence="1" id="KW-0963">Cytoplasm</keyword>
<keyword evidence="3" id="KW-0648">Protein biosynthesis</keyword>
<evidence type="ECO:0000256" key="2">
    <source>
        <dbReference type="ARBA" id="ARBA00022540"/>
    </source>
</evidence>
<proteinExistence type="predicted"/>
<gene>
    <name evidence="5" type="ORF">ADUPG1_000775</name>
</gene>
<dbReference type="Proteomes" id="UP001057375">
    <property type="component" value="Unassembled WGS sequence"/>
</dbReference>
<evidence type="ECO:0000313" key="5">
    <source>
        <dbReference type="EMBL" id="GKT28632.1"/>
    </source>
</evidence>
<dbReference type="Pfam" id="PF05470">
    <property type="entry name" value="eIF-3c_N"/>
    <property type="match status" value="1"/>
</dbReference>
<name>A0ABQ5K9M9_9EUKA</name>
<evidence type="ECO:0000313" key="6">
    <source>
        <dbReference type="Proteomes" id="UP001057375"/>
    </source>
</evidence>
<feature type="non-terminal residue" evidence="5">
    <location>
        <position position="496"/>
    </location>
</feature>
<sequence>MGIPLSTVLYPSLLIRFSSHSLLFSLPAATRASQLTWQLITGGGRGRIQKLWVLSHVCSLKPHPCYCNVIMVELNLLFHTAQSDARGMLRRRWRRAMIDIVRLIRLIMTHENLHDAVDAISSHSHNAESRSEEFIHRALVLLQQHLTHTLTVTPLGVEYRDRLIDEMMMHEVIRCALWMYLRMKESVIEMSEEECANATIKISREDRIKALNVAIAAIASLHLNLIYHKNQSILKREFAISGKLLLKSEIPLPSTEQEECEYTILRNQQGEKTLGMGMVVTEPVPCAHPLRDYFNVDVHPCMKEGMFSTELAQFVYKYGDDDLRIKTVLAHIYNTAMNGDFYKARRMLLQTRIQDTIASAPHLIQALLNHVIVQIAFAAFRKGLFSEVQRSCLNELCFGTSRALRVNLGQQRGNKNEEEEGYRSYGYIPLHLRINENLVDTVFTLSCMFSEATSIANAYIQGPIDELMYAQRPVQRIIQRVERCAVQATEVDGDCI</sequence>
<comment type="caution">
    <text evidence="5">The sequence shown here is derived from an EMBL/GenBank/DDBJ whole genome shotgun (WGS) entry which is preliminary data.</text>
</comment>
<dbReference type="PANTHER" id="PTHR13937">
    <property type="entry name" value="EUKARYOTIC TRANSLATION INITATION FACTOR 3, SUBUNIT 8 EIF3S8 -RELATED"/>
    <property type="match status" value="1"/>
</dbReference>
<evidence type="ECO:0000256" key="1">
    <source>
        <dbReference type="ARBA" id="ARBA00022490"/>
    </source>
</evidence>
<keyword evidence="2 5" id="KW-0396">Initiation factor</keyword>
<reference evidence="5" key="1">
    <citation type="submission" date="2022-03" db="EMBL/GenBank/DDBJ databases">
        <title>Draft genome sequence of Aduncisulcus paluster, a free-living microaerophilic Fornicata.</title>
        <authorList>
            <person name="Yuyama I."/>
            <person name="Kume K."/>
            <person name="Tamura T."/>
            <person name="Inagaki Y."/>
            <person name="Hashimoto T."/>
        </authorList>
    </citation>
    <scope>NUCLEOTIDE SEQUENCE</scope>
    <source>
        <strain evidence="5">NY0171</strain>
    </source>
</reference>
<dbReference type="PANTHER" id="PTHR13937:SF0">
    <property type="entry name" value="EUKARYOTIC TRANSLATION INITIATION FACTOR 3 SUBUNIT C-RELATED"/>
    <property type="match status" value="1"/>
</dbReference>
<dbReference type="InterPro" id="IPR027516">
    <property type="entry name" value="EIF3C"/>
</dbReference>
<dbReference type="GO" id="GO:0003743">
    <property type="term" value="F:translation initiation factor activity"/>
    <property type="evidence" value="ECO:0007669"/>
    <property type="project" value="UniProtKB-KW"/>
</dbReference>
<dbReference type="EMBL" id="BQXS01000401">
    <property type="protein sequence ID" value="GKT28632.1"/>
    <property type="molecule type" value="Genomic_DNA"/>
</dbReference>
<dbReference type="InterPro" id="IPR008905">
    <property type="entry name" value="EIF3C_N_dom"/>
</dbReference>
<organism evidence="5 6">
    <name type="scientific">Aduncisulcus paluster</name>
    <dbReference type="NCBI Taxonomy" id="2918883"/>
    <lineage>
        <taxon>Eukaryota</taxon>
        <taxon>Metamonada</taxon>
        <taxon>Carpediemonas-like organisms</taxon>
        <taxon>Aduncisulcus</taxon>
    </lineage>
</organism>